<gene>
    <name evidence="1" type="ORF">B7C51_18265</name>
</gene>
<evidence type="ECO:0000313" key="2">
    <source>
        <dbReference type="Proteomes" id="UP000192727"/>
    </source>
</evidence>
<protein>
    <recommendedName>
        <fullName evidence="3">Hydrolase</fullName>
    </recommendedName>
</protein>
<dbReference type="AlphaFoldDB" id="A0A1V0UVZ9"/>
<dbReference type="EMBL" id="CP020557">
    <property type="protein sequence ID" value="ARF69339.1"/>
    <property type="molecule type" value="Genomic_DNA"/>
</dbReference>
<name>A0A1V0UVZ9_9BACL</name>
<evidence type="ECO:0008006" key="3">
    <source>
        <dbReference type="Google" id="ProtNLM"/>
    </source>
</evidence>
<evidence type="ECO:0000313" key="1">
    <source>
        <dbReference type="EMBL" id="ARF69339.1"/>
    </source>
</evidence>
<organism evidence="1 2">
    <name type="scientific">Paenibacillus larvae subsp. pulvifaciens</name>
    <dbReference type="NCBI Taxonomy" id="1477"/>
    <lineage>
        <taxon>Bacteria</taxon>
        <taxon>Bacillati</taxon>
        <taxon>Bacillota</taxon>
        <taxon>Bacilli</taxon>
        <taxon>Bacillales</taxon>
        <taxon>Paenibacillaceae</taxon>
        <taxon>Paenibacillus</taxon>
    </lineage>
</organism>
<proteinExistence type="predicted"/>
<dbReference type="RefSeq" id="WP_036655087.1">
    <property type="nucleotide sequence ID" value="NZ_CP020557.1"/>
</dbReference>
<accession>A0A1V0UVZ9</accession>
<sequence length="102" mass="12155">MVDKKKYYLTVASGDIVENKEDTNYDFEIYASPEELDQLQVLFEELYSADISTHFRALIPFKEYHSDEENDRYDRGLKNIYELVHRLGTKETKETIEHMNIL</sequence>
<reference evidence="1 2" key="1">
    <citation type="submission" date="2017-03" db="EMBL/GenBank/DDBJ databases">
        <title>Paenibacillus larvae genome sequencing.</title>
        <authorList>
            <person name="Dingman D.W."/>
        </authorList>
    </citation>
    <scope>NUCLEOTIDE SEQUENCE [LARGE SCALE GENOMIC DNA]</scope>
    <source>
        <strain evidence="1 2">SAG 10367</strain>
    </source>
</reference>
<dbReference type="Proteomes" id="UP000192727">
    <property type="component" value="Chromosome"/>
</dbReference>